<organism evidence="4 5">
    <name type="scientific">Desmophyllum pertusum</name>
    <dbReference type="NCBI Taxonomy" id="174260"/>
    <lineage>
        <taxon>Eukaryota</taxon>
        <taxon>Metazoa</taxon>
        <taxon>Cnidaria</taxon>
        <taxon>Anthozoa</taxon>
        <taxon>Hexacorallia</taxon>
        <taxon>Scleractinia</taxon>
        <taxon>Caryophylliina</taxon>
        <taxon>Caryophylliidae</taxon>
        <taxon>Desmophyllum</taxon>
    </lineage>
</organism>
<gene>
    <name evidence="4" type="ORF">OS493_001524</name>
</gene>
<dbReference type="OrthoDB" id="5967625at2759"/>
<keyword evidence="1 2" id="KW-0833">Ubl conjugation pathway</keyword>
<name>A0A9X0CZK7_9CNID</name>
<dbReference type="Proteomes" id="UP001163046">
    <property type="component" value="Unassembled WGS sequence"/>
</dbReference>
<dbReference type="PROSITE" id="PS50237">
    <property type="entry name" value="HECT"/>
    <property type="match status" value="1"/>
</dbReference>
<proteinExistence type="predicted"/>
<evidence type="ECO:0000313" key="4">
    <source>
        <dbReference type="EMBL" id="KAJ7381390.1"/>
    </source>
</evidence>
<comment type="caution">
    <text evidence="2">Lacks conserved residue(s) required for the propagation of feature annotation.</text>
</comment>
<dbReference type="InterPro" id="IPR000569">
    <property type="entry name" value="HECT_dom"/>
</dbReference>
<dbReference type="Gene3D" id="3.90.1750.10">
    <property type="entry name" value="Hect, E3 ligase catalytic domains"/>
    <property type="match status" value="1"/>
</dbReference>
<sequence length="97" mass="11439">MVNATYSPSVLQEDDENKVLNERRKDCFQKLIENGVKNVWIHRETVLQDLLKVYESSSDIAESRATFSFHGEEGMDLDGIKRETYSIFWKQLLDEYF</sequence>
<feature type="domain" description="HECT" evidence="3">
    <location>
        <begin position="56"/>
        <end position="97"/>
    </location>
</feature>
<dbReference type="AlphaFoldDB" id="A0A9X0CZK7"/>
<dbReference type="EMBL" id="MU826350">
    <property type="protein sequence ID" value="KAJ7381390.1"/>
    <property type="molecule type" value="Genomic_DNA"/>
</dbReference>
<evidence type="ECO:0000259" key="3">
    <source>
        <dbReference type="PROSITE" id="PS50237"/>
    </source>
</evidence>
<comment type="caution">
    <text evidence="4">The sequence shown here is derived from an EMBL/GenBank/DDBJ whole genome shotgun (WGS) entry which is preliminary data.</text>
</comment>
<protein>
    <recommendedName>
        <fullName evidence="3">HECT domain-containing protein</fullName>
    </recommendedName>
</protein>
<keyword evidence="5" id="KW-1185">Reference proteome</keyword>
<dbReference type="InterPro" id="IPR035983">
    <property type="entry name" value="Hect_E3_ubiquitin_ligase"/>
</dbReference>
<evidence type="ECO:0000256" key="1">
    <source>
        <dbReference type="ARBA" id="ARBA00022786"/>
    </source>
</evidence>
<dbReference type="GO" id="GO:0004842">
    <property type="term" value="F:ubiquitin-protein transferase activity"/>
    <property type="evidence" value="ECO:0007669"/>
    <property type="project" value="InterPro"/>
</dbReference>
<dbReference type="SUPFAM" id="SSF56204">
    <property type="entry name" value="Hect, E3 ligase catalytic domain"/>
    <property type="match status" value="1"/>
</dbReference>
<evidence type="ECO:0000256" key="2">
    <source>
        <dbReference type="PROSITE-ProRule" id="PRU00104"/>
    </source>
</evidence>
<evidence type="ECO:0000313" key="5">
    <source>
        <dbReference type="Proteomes" id="UP001163046"/>
    </source>
</evidence>
<reference evidence="4" key="1">
    <citation type="submission" date="2023-01" db="EMBL/GenBank/DDBJ databases">
        <title>Genome assembly of the deep-sea coral Lophelia pertusa.</title>
        <authorList>
            <person name="Herrera S."/>
            <person name="Cordes E."/>
        </authorList>
    </citation>
    <scope>NUCLEOTIDE SEQUENCE</scope>
    <source>
        <strain evidence="4">USNM1676648</strain>
        <tissue evidence="4">Polyp</tissue>
    </source>
</reference>
<accession>A0A9X0CZK7</accession>